<comment type="caution">
    <text evidence="2">The sequence shown here is derived from an EMBL/GenBank/DDBJ whole genome shotgun (WGS) entry which is preliminary data.</text>
</comment>
<sequence length="68" mass="7345">MIKVGEFSAHRLTGGWRIYRRADGQPASSSLEAINEDAGGMVFLVSDSTAVVHTTEDLASHERILSSL</sequence>
<reference evidence="2 3" key="1">
    <citation type="submission" date="2018-12" db="EMBL/GenBank/DDBJ databases">
        <title>Corynebacterium sanguinis sp. nov., a clinically-associated and environmental corynebacterium.</title>
        <authorList>
            <person name="Gonzales-Siles L."/>
            <person name="Jaen-Luchoro D."/>
            <person name="Cardew S."/>
            <person name="Inganas E."/>
            <person name="Ohlen M."/>
            <person name="Jensie-Markopolous S."/>
            <person name="Pinyeiro-Iglesias B."/>
            <person name="Molin K."/>
            <person name="Skovbjerg S."/>
            <person name="Svensson-Stadler L."/>
            <person name="Funke G."/>
            <person name="Moore E.R.B."/>
        </authorList>
    </citation>
    <scope>NUCLEOTIDE SEQUENCE [LARGE SCALE GENOMIC DNA]</scope>
    <source>
        <strain evidence="2 3">58734</strain>
    </source>
</reference>
<dbReference type="RefSeq" id="WP_144689585.1">
    <property type="nucleotide sequence ID" value="NZ_JACEOR010000070.1"/>
</dbReference>
<protein>
    <submittedName>
        <fullName evidence="2">Uncharacterized protein</fullName>
    </submittedName>
</protein>
<evidence type="ECO:0000313" key="1">
    <source>
        <dbReference type="EMBL" id="MBA4504048.1"/>
    </source>
</evidence>
<dbReference type="Proteomes" id="UP000336646">
    <property type="component" value="Unassembled WGS sequence"/>
</dbReference>
<dbReference type="EMBL" id="RXIR01000011">
    <property type="protein sequence ID" value="TVS28601.1"/>
    <property type="molecule type" value="Genomic_DNA"/>
</dbReference>
<evidence type="ECO:0000313" key="2">
    <source>
        <dbReference type="EMBL" id="TVS28601.1"/>
    </source>
</evidence>
<evidence type="ECO:0000313" key="4">
    <source>
        <dbReference type="Proteomes" id="UP000580709"/>
    </source>
</evidence>
<accession>A0A6C1TWX8</accession>
<reference evidence="1 4" key="2">
    <citation type="submission" date="2020-07" db="EMBL/GenBank/DDBJ databases">
        <authorList>
            <person name="Khare M."/>
        </authorList>
    </citation>
    <scope>NUCLEOTIDE SEQUENCE [LARGE SCALE GENOMIC DNA]</scope>
    <source>
        <strain evidence="1 4">P8776</strain>
    </source>
</reference>
<dbReference type="EMBL" id="JACEOR010000070">
    <property type="protein sequence ID" value="MBA4504048.1"/>
    <property type="molecule type" value="Genomic_DNA"/>
</dbReference>
<proteinExistence type="predicted"/>
<dbReference type="Proteomes" id="UP000580709">
    <property type="component" value="Unassembled WGS sequence"/>
</dbReference>
<name>A0A6C1TWX8_9CORY</name>
<organism evidence="2 3">
    <name type="scientific">Corynebacterium sanguinis</name>
    <dbReference type="NCBI Taxonomy" id="2594913"/>
    <lineage>
        <taxon>Bacteria</taxon>
        <taxon>Bacillati</taxon>
        <taxon>Actinomycetota</taxon>
        <taxon>Actinomycetes</taxon>
        <taxon>Mycobacteriales</taxon>
        <taxon>Corynebacteriaceae</taxon>
        <taxon>Corynebacterium</taxon>
    </lineage>
</organism>
<dbReference type="AlphaFoldDB" id="A0A6C1TWX8"/>
<keyword evidence="4" id="KW-1185">Reference proteome</keyword>
<gene>
    <name evidence="2" type="ORF">EKI59_06430</name>
    <name evidence="1" type="ORF">H0H28_01585</name>
</gene>
<evidence type="ECO:0000313" key="3">
    <source>
        <dbReference type="Proteomes" id="UP000336646"/>
    </source>
</evidence>